<dbReference type="Proteomes" id="UP000436284">
    <property type="component" value="Unassembled WGS sequence"/>
</dbReference>
<evidence type="ECO:0000256" key="8">
    <source>
        <dbReference type="ARBA" id="ARBA00023136"/>
    </source>
</evidence>
<evidence type="ECO:0000256" key="2">
    <source>
        <dbReference type="ARBA" id="ARBA00022448"/>
    </source>
</evidence>
<feature type="transmembrane region" description="Helical" evidence="9">
    <location>
        <begin position="307"/>
        <end position="325"/>
    </location>
</feature>
<reference evidence="11 12" key="1">
    <citation type="submission" date="2019-12" db="EMBL/GenBank/DDBJ databases">
        <title>Salinicoccus cyprini sp. nov., isolated from gastro-intestinal tract of mirror carp, Cyprinus carpio var. specularis, collected from Gobind Sagar Reservoir, Himachal Pradesh, India.</title>
        <authorList>
            <person name="Talwar C."/>
            <person name="Singh A.K."/>
            <person name="Lal R."/>
            <person name="Negi R.K."/>
        </authorList>
    </citation>
    <scope>NUCLEOTIDE SEQUENCE [LARGE SCALE GENOMIC DNA]</scope>
    <source>
        <strain evidence="11 12">J-82</strain>
    </source>
</reference>
<feature type="transmembrane region" description="Helical" evidence="9">
    <location>
        <begin position="128"/>
        <end position="158"/>
    </location>
</feature>
<dbReference type="PANTHER" id="PTHR37324:SF2">
    <property type="entry name" value="PTS SYSTEM GALACTITOL-SPECIFIC EIIC COMPONENT"/>
    <property type="match status" value="1"/>
</dbReference>
<evidence type="ECO:0000256" key="5">
    <source>
        <dbReference type="ARBA" id="ARBA00022683"/>
    </source>
</evidence>
<keyword evidence="6 9" id="KW-0812">Transmembrane</keyword>
<keyword evidence="8 9" id="KW-0472">Membrane</keyword>
<evidence type="ECO:0000256" key="7">
    <source>
        <dbReference type="ARBA" id="ARBA00022989"/>
    </source>
</evidence>
<gene>
    <name evidence="11" type="ORF">GQ671_09395</name>
</gene>
<keyword evidence="3" id="KW-1003">Cell membrane</keyword>
<dbReference type="EMBL" id="WUUK01000003">
    <property type="protein sequence ID" value="MXQ51486.1"/>
    <property type="molecule type" value="Genomic_DNA"/>
</dbReference>
<evidence type="ECO:0000313" key="12">
    <source>
        <dbReference type="Proteomes" id="UP000436284"/>
    </source>
</evidence>
<dbReference type="PIRSF" id="PIRSF006304">
    <property type="entry name" value="GatC"/>
    <property type="match status" value="1"/>
</dbReference>
<protein>
    <submittedName>
        <fullName evidence="11">PTS galactitol transporter subunit IIC</fullName>
    </submittedName>
</protein>
<dbReference type="AlphaFoldDB" id="A0A6N8U378"/>
<keyword evidence="7 9" id="KW-1133">Transmembrane helix</keyword>
<evidence type="ECO:0000256" key="3">
    <source>
        <dbReference type="ARBA" id="ARBA00022475"/>
    </source>
</evidence>
<dbReference type="GO" id="GO:0005886">
    <property type="term" value="C:plasma membrane"/>
    <property type="evidence" value="ECO:0007669"/>
    <property type="project" value="UniProtKB-SubCell"/>
</dbReference>
<accession>A0A6N8U378</accession>
<comment type="subcellular location">
    <subcellularLocation>
        <location evidence="1">Cell membrane</location>
        <topology evidence="1">Multi-pass membrane protein</topology>
    </subcellularLocation>
</comment>
<dbReference type="PANTHER" id="PTHR37324">
    <property type="entry name" value="PTS SYSTEM GALACTITOL-SPECIFIC EIIC COMPONENT"/>
    <property type="match status" value="1"/>
</dbReference>
<evidence type="ECO:0000256" key="6">
    <source>
        <dbReference type="ARBA" id="ARBA00022692"/>
    </source>
</evidence>
<feature type="transmembrane region" description="Helical" evidence="9">
    <location>
        <begin position="220"/>
        <end position="241"/>
    </location>
</feature>
<evidence type="ECO:0000256" key="1">
    <source>
        <dbReference type="ARBA" id="ARBA00004651"/>
    </source>
</evidence>
<sequence length="462" mass="49992">MQTLQNSVDFILGLGPSVMLPIVMLIFGLLLRQGFNKSFRAAITIGIGFVGVNLVIGLLSEALGPAASAMVERFGLNLRILDVGWPVGAAISFGTSLAPLMIPLIIIFNVILVAINFTKTVNVDIWNFWHLIFSTSIAYIATDNAILAIAIGLIITAITLKLADWTAPAVEHHFGLKGVSLAHSETVNFAPITYALNKVEDKIPGFNKWNADPETLSRKFGVFGEPLVMGLVLGMLIGVLGNYDLQGVLTLGIQMAAVLVLLPRMVALLMEGLIPISEGARDYITKRFPGKEVYIGLDAAIVIGNPANMAVALIMVPITILLAIILPWNEMLPFADLAVLPFTVIWAVAASRGNIIRGIVNATVVMMIVFFIATNIAELTTTMGRTVGFDIPDGATLISGIDVGSHILVFIFINLLDPSNPLFITAIIFAVIYSLLWFWVRKDIRKQFAEEIALAESQKQNT</sequence>
<dbReference type="GO" id="GO:0009401">
    <property type="term" value="P:phosphoenolpyruvate-dependent sugar phosphotransferase system"/>
    <property type="evidence" value="ECO:0007669"/>
    <property type="project" value="UniProtKB-KW"/>
</dbReference>
<evidence type="ECO:0000259" key="10">
    <source>
        <dbReference type="PROSITE" id="PS51104"/>
    </source>
</evidence>
<dbReference type="InterPro" id="IPR004703">
    <property type="entry name" value="PTS_sugar-sp_permease"/>
</dbReference>
<comment type="caution">
    <text evidence="11">The sequence shown here is derived from an EMBL/GenBank/DDBJ whole genome shotgun (WGS) entry which is preliminary data.</text>
</comment>
<evidence type="ECO:0000313" key="11">
    <source>
        <dbReference type="EMBL" id="MXQ51486.1"/>
    </source>
</evidence>
<feature type="transmembrane region" description="Helical" evidence="9">
    <location>
        <begin position="248"/>
        <end position="270"/>
    </location>
</feature>
<keyword evidence="12" id="KW-1185">Reference proteome</keyword>
<dbReference type="PROSITE" id="PS51104">
    <property type="entry name" value="PTS_EIIC_TYPE_2"/>
    <property type="match status" value="1"/>
</dbReference>
<name>A0A6N8U378_9STAP</name>
<feature type="transmembrane region" description="Helical" evidence="9">
    <location>
        <begin position="83"/>
        <end position="116"/>
    </location>
</feature>
<feature type="transmembrane region" description="Helical" evidence="9">
    <location>
        <begin position="355"/>
        <end position="373"/>
    </location>
</feature>
<keyword evidence="2" id="KW-0813">Transport</keyword>
<feature type="domain" description="PTS EIIC type-2" evidence="10">
    <location>
        <begin position="8"/>
        <end position="437"/>
    </location>
</feature>
<organism evidence="11 12">
    <name type="scientific">Salinicoccus hispanicus</name>
    <dbReference type="NCBI Taxonomy" id="157225"/>
    <lineage>
        <taxon>Bacteria</taxon>
        <taxon>Bacillati</taxon>
        <taxon>Bacillota</taxon>
        <taxon>Bacilli</taxon>
        <taxon>Bacillales</taxon>
        <taxon>Staphylococcaceae</taxon>
        <taxon>Salinicoccus</taxon>
    </lineage>
</organism>
<dbReference type="Pfam" id="PF03611">
    <property type="entry name" value="EIIC-GAT"/>
    <property type="match status" value="1"/>
</dbReference>
<keyword evidence="4" id="KW-0762">Sugar transport</keyword>
<keyword evidence="5" id="KW-0598">Phosphotransferase system</keyword>
<dbReference type="InterPro" id="IPR013853">
    <property type="entry name" value="EIIC-GAT"/>
</dbReference>
<feature type="transmembrane region" description="Helical" evidence="9">
    <location>
        <begin position="422"/>
        <end position="440"/>
    </location>
</feature>
<feature type="transmembrane region" description="Helical" evidence="9">
    <location>
        <begin position="12"/>
        <end position="31"/>
    </location>
</feature>
<feature type="transmembrane region" description="Helical" evidence="9">
    <location>
        <begin position="394"/>
        <end position="416"/>
    </location>
</feature>
<evidence type="ECO:0000256" key="4">
    <source>
        <dbReference type="ARBA" id="ARBA00022597"/>
    </source>
</evidence>
<feature type="transmembrane region" description="Helical" evidence="9">
    <location>
        <begin position="332"/>
        <end position="349"/>
    </location>
</feature>
<dbReference type="InterPro" id="IPR013014">
    <property type="entry name" value="PTS_EIIC_2"/>
</dbReference>
<dbReference type="OrthoDB" id="9787936at2"/>
<dbReference type="GO" id="GO:0015577">
    <property type="term" value="F:galactitol transmembrane transporter activity"/>
    <property type="evidence" value="ECO:0007669"/>
    <property type="project" value="InterPro"/>
</dbReference>
<proteinExistence type="predicted"/>
<feature type="transmembrane region" description="Helical" evidence="9">
    <location>
        <begin position="43"/>
        <end position="63"/>
    </location>
</feature>
<evidence type="ECO:0000256" key="9">
    <source>
        <dbReference type="SAM" id="Phobius"/>
    </source>
</evidence>